<reference evidence="7 8" key="1">
    <citation type="submission" date="2020-08" db="EMBL/GenBank/DDBJ databases">
        <title>Sequencing the genomes of 1000 actinobacteria strains.</title>
        <authorList>
            <person name="Klenk H.-P."/>
        </authorList>
    </citation>
    <scope>NUCLEOTIDE SEQUENCE [LARGE SCALE GENOMIC DNA]</scope>
    <source>
        <strain evidence="7 8">DSM 43023</strain>
    </source>
</reference>
<accession>A0A7W7S4D0</accession>
<name>A0A7W7S4D0_9ACTN</name>
<dbReference type="GO" id="GO:0006355">
    <property type="term" value="P:regulation of DNA-templated transcription"/>
    <property type="evidence" value="ECO:0007669"/>
    <property type="project" value="InterPro"/>
</dbReference>
<dbReference type="InterPro" id="IPR011990">
    <property type="entry name" value="TPR-like_helical_dom_sf"/>
</dbReference>
<keyword evidence="3" id="KW-0238">DNA-binding</keyword>
<dbReference type="InterPro" id="IPR057326">
    <property type="entry name" value="KR_dom"/>
</dbReference>
<dbReference type="PANTHER" id="PTHR47691:SF3">
    <property type="entry name" value="HTH-TYPE TRANSCRIPTIONAL REGULATOR RV0890C-RELATED"/>
    <property type="match status" value="1"/>
</dbReference>
<organism evidence="7 8">
    <name type="scientific">Streptosporangium album</name>
    <dbReference type="NCBI Taxonomy" id="47479"/>
    <lineage>
        <taxon>Bacteria</taxon>
        <taxon>Bacillati</taxon>
        <taxon>Actinomycetota</taxon>
        <taxon>Actinomycetes</taxon>
        <taxon>Streptosporangiales</taxon>
        <taxon>Streptosporangiaceae</taxon>
        <taxon>Streptosporangium</taxon>
    </lineage>
</organism>
<dbReference type="Gene3D" id="1.10.10.10">
    <property type="entry name" value="Winged helix-like DNA-binding domain superfamily/Winged helix DNA-binding domain"/>
    <property type="match status" value="1"/>
</dbReference>
<dbReference type="Gene3D" id="1.25.40.10">
    <property type="entry name" value="Tetratricopeptide repeat domain"/>
    <property type="match status" value="2"/>
</dbReference>
<feature type="domain" description="Ketoreductase" evidence="4">
    <location>
        <begin position="7"/>
        <end position="192"/>
    </location>
</feature>
<dbReference type="PANTHER" id="PTHR47691">
    <property type="entry name" value="REGULATOR-RELATED"/>
    <property type="match status" value="1"/>
</dbReference>
<feature type="domain" description="OmpR/PhoB-type" evidence="5">
    <location>
        <begin position="230"/>
        <end position="301"/>
    </location>
</feature>
<dbReference type="CDD" id="cd15831">
    <property type="entry name" value="BTAD"/>
    <property type="match status" value="1"/>
</dbReference>
<comment type="caution">
    <text evidence="7">The sequence shown here is derived from an EMBL/GenBank/DDBJ whole genome shotgun (WGS) entry which is preliminary data.</text>
</comment>
<comment type="similarity">
    <text evidence="1">Belongs to the AfsR/DnrI/RedD regulatory family.</text>
</comment>
<proteinExistence type="inferred from homology"/>
<dbReference type="PRINTS" id="PR00080">
    <property type="entry name" value="SDRFAMILY"/>
</dbReference>
<dbReference type="SMART" id="SM00822">
    <property type="entry name" value="PKS_KR"/>
    <property type="match status" value="1"/>
</dbReference>
<gene>
    <name evidence="7" type="ORF">FHR32_007682</name>
</gene>
<dbReference type="InterPro" id="IPR001867">
    <property type="entry name" value="OmpR/PhoB-type_DNA-bd"/>
</dbReference>
<comment type="similarity">
    <text evidence="2">Belongs to the short-chain dehydrogenases/reductases (SDR) family.</text>
</comment>
<dbReference type="InterPro" id="IPR020904">
    <property type="entry name" value="Sc_DH/Rdtase_CS"/>
</dbReference>
<dbReference type="Gene3D" id="3.40.50.720">
    <property type="entry name" value="NAD(P)-binding Rossmann-like Domain"/>
    <property type="match status" value="1"/>
</dbReference>
<dbReference type="Pfam" id="PF03704">
    <property type="entry name" value="BTAD"/>
    <property type="match status" value="1"/>
</dbReference>
<evidence type="ECO:0000259" key="6">
    <source>
        <dbReference type="SMART" id="SM01043"/>
    </source>
</evidence>
<evidence type="ECO:0000256" key="1">
    <source>
        <dbReference type="ARBA" id="ARBA00005820"/>
    </source>
</evidence>
<dbReference type="GO" id="GO:0003677">
    <property type="term" value="F:DNA binding"/>
    <property type="evidence" value="ECO:0007669"/>
    <property type="project" value="UniProtKB-KW"/>
</dbReference>
<dbReference type="InterPro" id="IPR002347">
    <property type="entry name" value="SDR_fam"/>
</dbReference>
<dbReference type="PRINTS" id="PR00081">
    <property type="entry name" value="GDHRDH"/>
</dbReference>
<evidence type="ECO:0000313" key="8">
    <source>
        <dbReference type="Proteomes" id="UP000534286"/>
    </source>
</evidence>
<dbReference type="EMBL" id="JACHJU010000005">
    <property type="protein sequence ID" value="MBB4943282.1"/>
    <property type="molecule type" value="Genomic_DNA"/>
</dbReference>
<feature type="domain" description="Bacterial transcriptional activator" evidence="6">
    <location>
        <begin position="308"/>
        <end position="453"/>
    </location>
</feature>
<dbReference type="Proteomes" id="UP000534286">
    <property type="component" value="Unassembled WGS sequence"/>
</dbReference>
<keyword evidence="8" id="KW-1185">Reference proteome</keyword>
<dbReference type="SUPFAM" id="SSF51735">
    <property type="entry name" value="NAD(P)-binding Rossmann-fold domains"/>
    <property type="match status" value="1"/>
</dbReference>
<dbReference type="InterPro" id="IPR036388">
    <property type="entry name" value="WH-like_DNA-bd_sf"/>
</dbReference>
<evidence type="ECO:0000259" key="5">
    <source>
        <dbReference type="SMART" id="SM00862"/>
    </source>
</evidence>
<evidence type="ECO:0000256" key="3">
    <source>
        <dbReference type="ARBA" id="ARBA00023125"/>
    </source>
</evidence>
<dbReference type="SUPFAM" id="SSF46894">
    <property type="entry name" value="C-terminal effector domain of the bipartite response regulators"/>
    <property type="match status" value="1"/>
</dbReference>
<evidence type="ECO:0000259" key="4">
    <source>
        <dbReference type="SMART" id="SM00822"/>
    </source>
</evidence>
<dbReference type="GO" id="GO:0000160">
    <property type="term" value="P:phosphorelay signal transduction system"/>
    <property type="evidence" value="ECO:0007669"/>
    <property type="project" value="InterPro"/>
</dbReference>
<dbReference type="PROSITE" id="PS00061">
    <property type="entry name" value="ADH_SHORT"/>
    <property type="match status" value="1"/>
</dbReference>
<dbReference type="SMART" id="SM01043">
    <property type="entry name" value="BTAD"/>
    <property type="match status" value="1"/>
</dbReference>
<dbReference type="Pfam" id="PF00106">
    <property type="entry name" value="adh_short"/>
    <property type="match status" value="1"/>
</dbReference>
<dbReference type="SUPFAM" id="SSF48452">
    <property type="entry name" value="TPR-like"/>
    <property type="match status" value="2"/>
</dbReference>
<sequence length="1175" mass="124490">MGILTGKTALVTGGSRGIGRAVALRLAAEGALVAVHYGGDDGAAKETVARIEEAGGRAFAVRARFGDDGAVERLFEGLTAGLAGRGLDILVNNAGIGSGNPISQVTPEEFGRLLTINVGTPFFVIQRALPLLNDGGRIINMGSTASRFAVSTQIGYTISKAALESMAPSLANELGGRGITVNTVAPGAVRTDMTAGYTSIPHPRGGRRRWIIIGMRFGILGETRAWRDDGAEVPLGGPARRGLLALLLVRPGEVVSADRLTGEIDPDGVLSAHALQSQVSRLRTALGSEAAIERAGAGYRIVVPQDDVDACRFERLSQEGRAALRDGDAERAVALLREALELWRGPALADLAESETAQAAAVRLEEHRLGALEDRIEGELRLGEHRAAVPELRELVGRHPLRERLTGLLIRALFAEGGQAAALVVFEETRRHLADELGADPSAELTALHRELLSADPSPSPAAPPAQLTAFVGRAEEMTEVAELLRAARLVTLVGPGGVGKTRLSVEVAGVAADDVCFVELAPLRDGAGLPQALLGALGLRENGLQLGGSVQTPVDRLIAALSDRVLLLVLDNCEHVVEEVAPLAALLLSACPRLRVLATSREPLGITGENLWQVRPLDDDAAVRLFTDRAGAVRRGFTADPQLVLRICAALDNLPLAVELAAARLRTLDIDDLAGRLDDRLEVATRGSRTADERHRTLRSVVAWSWDLLSEPEQRAARRFTVFAGGATAESALRVCGTDGQTLESLVDKSLLEVAGGRYRMLETIRAYGAERLDTAGERESVRRAHARHLLELVRTADPHLRRAEQLEWLPVLTAEHGNLLAALRWAVEAPEVETALDLLASASNYLWIRGVSASVAPQAVALLDTMGDAPPARLGEEYVTCVLLAASGVAGRPVWRRHCAPAGKALAAAWPGDRPGRYPVVLFLWMMRNAIEADPQSAFALVSSQRDCSEPWVRATAQYVSGFGNLGEGDPVRADRTFGMAAAGFRSLGDRWGTALALDALAGLAGARGDSAKAIALTDEALTLTERLGALEDSADLLVNRGDHLVGDDVAAARADYGKAAGLARRAGSSTYLAAALRGLGDIALLEGDLAEAGRLYGEALERIDPHWVKSVGNRVRTLVGLGRVAEARGDRATARARYREAAEPAVVMGASAPDVLRLLGFPETVVEAVSPR</sequence>
<dbReference type="InterPro" id="IPR016032">
    <property type="entry name" value="Sig_transdc_resp-reg_C-effctor"/>
</dbReference>
<dbReference type="InterPro" id="IPR036291">
    <property type="entry name" value="NAD(P)-bd_dom_sf"/>
</dbReference>
<dbReference type="AlphaFoldDB" id="A0A7W7S4D0"/>
<dbReference type="InterPro" id="IPR027417">
    <property type="entry name" value="P-loop_NTPase"/>
</dbReference>
<dbReference type="SUPFAM" id="SSF52540">
    <property type="entry name" value="P-loop containing nucleoside triphosphate hydrolases"/>
    <property type="match status" value="1"/>
</dbReference>
<dbReference type="GO" id="GO:0043531">
    <property type="term" value="F:ADP binding"/>
    <property type="evidence" value="ECO:0007669"/>
    <property type="project" value="InterPro"/>
</dbReference>
<dbReference type="InterPro" id="IPR005158">
    <property type="entry name" value="BTAD"/>
</dbReference>
<evidence type="ECO:0000313" key="7">
    <source>
        <dbReference type="EMBL" id="MBB4943282.1"/>
    </source>
</evidence>
<protein>
    <submittedName>
        <fullName evidence="7">Putative ATPase/NAD(P)-dependent dehydrogenase (Short-subunit alcohol dehydrogenase family)</fullName>
    </submittedName>
</protein>
<dbReference type="SMART" id="SM00862">
    <property type="entry name" value="Trans_reg_C"/>
    <property type="match status" value="1"/>
</dbReference>
<dbReference type="RefSeq" id="WP_184759158.1">
    <property type="nucleotide sequence ID" value="NZ_BAABEK010000056.1"/>
</dbReference>
<evidence type="ECO:0000256" key="2">
    <source>
        <dbReference type="ARBA" id="ARBA00006484"/>
    </source>
</evidence>